<proteinExistence type="predicted"/>
<dbReference type="EMBL" id="CP001931">
    <property type="protein sequence ID" value="ADC89056.1"/>
    <property type="molecule type" value="Genomic_DNA"/>
</dbReference>
<evidence type="ECO:0000313" key="1">
    <source>
        <dbReference type="EMBL" id="ADC89056.1"/>
    </source>
</evidence>
<reference evidence="2" key="1">
    <citation type="journal article" date="2010" name="Stand. Genomic Sci.">
        <title>Complete genome sequence of Thermocrinis albus type strain (HI 11/12T).</title>
        <authorList>
            <person name="Wirth R."/>
            <person name="Sikorski J."/>
            <person name="Brambilla E."/>
            <person name="Misra M."/>
            <person name="Lapidus A."/>
            <person name="Copeland A."/>
            <person name="Nolan M."/>
            <person name="Lucas S."/>
            <person name="Chen F."/>
            <person name="Tice H."/>
            <person name="Cheng J.F."/>
            <person name="Han C."/>
            <person name="Detter J.C."/>
            <person name="Tapia R."/>
            <person name="Bruce D."/>
            <person name="Goodwin L."/>
            <person name="Pitluck S."/>
            <person name="Pati A."/>
            <person name="Anderson I."/>
            <person name="Ivanova N."/>
            <person name="Mavromatis K."/>
            <person name="Mikhailova N."/>
            <person name="Chen A."/>
            <person name="Palaniappan K."/>
            <person name="Bilek Y."/>
            <person name="Hader T."/>
            <person name="Land M."/>
            <person name="Hauser L."/>
            <person name="Chang Y.J."/>
            <person name="Jeffries C.D."/>
            <person name="Tindall B.J."/>
            <person name="Rohde M."/>
            <person name="Goker M."/>
            <person name="Bristow J."/>
            <person name="Eisen J.A."/>
            <person name="Markowitz V."/>
            <person name="Hugenholtz P."/>
            <person name="Kyrpides N.C."/>
            <person name="Klenk H.P."/>
        </authorList>
    </citation>
    <scope>NUCLEOTIDE SEQUENCE [LARGE SCALE GENOMIC DNA]</scope>
    <source>
        <strain evidence="2">DSM 14484 / JCM 11386 / HI 11/12</strain>
    </source>
</reference>
<dbReference type="KEGG" id="tal:Thal_0421"/>
<dbReference type="eggNOG" id="COG0437">
    <property type="taxonomic scope" value="Bacteria"/>
</dbReference>
<dbReference type="STRING" id="638303.Thal_0421"/>
<dbReference type="Proteomes" id="UP000002043">
    <property type="component" value="Chromosome"/>
</dbReference>
<evidence type="ECO:0008006" key="3">
    <source>
        <dbReference type="Google" id="ProtNLM"/>
    </source>
</evidence>
<dbReference type="HOGENOM" id="CLU_2995174_0_0_0"/>
<accession>D3SPG9</accession>
<evidence type="ECO:0000313" key="2">
    <source>
        <dbReference type="Proteomes" id="UP000002043"/>
    </source>
</evidence>
<name>D3SPG9_THEAH</name>
<sequence length="57" mass="6279">MACSFMKTGGFNPRYSSLIILTDIGNKPEAYLLSSCESCKDYVCVEFCSPGAIEYKP</sequence>
<protein>
    <recommendedName>
        <fullName evidence="3">4Fe-4S ferredoxin-type domain-containing protein</fullName>
    </recommendedName>
</protein>
<keyword evidence="2" id="KW-1185">Reference proteome</keyword>
<organism evidence="1 2">
    <name type="scientific">Thermocrinis albus (strain DSM 14484 / JCM 11386 / HI 11/12)</name>
    <dbReference type="NCBI Taxonomy" id="638303"/>
    <lineage>
        <taxon>Bacteria</taxon>
        <taxon>Pseudomonadati</taxon>
        <taxon>Aquificota</taxon>
        <taxon>Aquificia</taxon>
        <taxon>Aquificales</taxon>
        <taxon>Aquificaceae</taxon>
        <taxon>Thermocrinis</taxon>
    </lineage>
</organism>
<dbReference type="AlphaFoldDB" id="D3SPG9"/>
<gene>
    <name evidence="1" type="ordered locus">Thal_0421</name>
</gene>
<dbReference type="SUPFAM" id="SSF54862">
    <property type="entry name" value="4Fe-4S ferredoxins"/>
    <property type="match status" value="1"/>
</dbReference>